<proteinExistence type="predicted"/>
<accession>A0AA40F9G7</accession>
<gene>
    <name evidence="1" type="ORF">B0T18DRAFT_442148</name>
</gene>
<sequence length="151" mass="17674">MKFDAKFNAANLESIAFLEVRLTTNLNDHLILEENCGTRTVYIFHHATFLQSYQGASNPFPSGFVEETLQTLALLFPRGNRRVARWYKGKYRRKNLDLLVLKSGQPERRLSKYTYWRDRLVNVKEAFDSSEPQTLSQWLSGGRRDAQWWAV</sequence>
<dbReference type="EMBL" id="JAUKUD010000001">
    <property type="protein sequence ID" value="KAK0753566.1"/>
    <property type="molecule type" value="Genomic_DNA"/>
</dbReference>
<reference evidence="1" key="1">
    <citation type="submission" date="2023-06" db="EMBL/GenBank/DDBJ databases">
        <title>Genome-scale phylogeny and comparative genomics of the fungal order Sordariales.</title>
        <authorList>
            <consortium name="Lawrence Berkeley National Laboratory"/>
            <person name="Hensen N."/>
            <person name="Bonometti L."/>
            <person name="Westerberg I."/>
            <person name="Brannstrom I.O."/>
            <person name="Guillou S."/>
            <person name="Cros-Aarteil S."/>
            <person name="Calhoun S."/>
            <person name="Haridas S."/>
            <person name="Kuo A."/>
            <person name="Mondo S."/>
            <person name="Pangilinan J."/>
            <person name="Riley R."/>
            <person name="LaButti K."/>
            <person name="Andreopoulos B."/>
            <person name="Lipzen A."/>
            <person name="Chen C."/>
            <person name="Yanf M."/>
            <person name="Daum C."/>
            <person name="Ng V."/>
            <person name="Clum A."/>
            <person name="Steindorff A."/>
            <person name="Ohm R."/>
            <person name="Martin F."/>
            <person name="Silar P."/>
            <person name="Natvig D."/>
            <person name="Lalanne C."/>
            <person name="Gautier V."/>
            <person name="Ament-velasquez S.L."/>
            <person name="Kruys A."/>
            <person name="Hutchinson M.I."/>
            <person name="Powell A.J."/>
            <person name="Barry K."/>
            <person name="Miller A.N."/>
            <person name="Grigoriev I.V."/>
            <person name="Debuchy R."/>
            <person name="Gladieux P."/>
            <person name="Thoren M.H."/>
            <person name="Johannesson H."/>
        </authorList>
    </citation>
    <scope>NUCLEOTIDE SEQUENCE</scope>
    <source>
        <strain evidence="1">SMH3187-1</strain>
    </source>
</reference>
<evidence type="ECO:0000313" key="1">
    <source>
        <dbReference type="EMBL" id="KAK0753566.1"/>
    </source>
</evidence>
<evidence type="ECO:0000313" key="2">
    <source>
        <dbReference type="Proteomes" id="UP001172155"/>
    </source>
</evidence>
<keyword evidence="2" id="KW-1185">Reference proteome</keyword>
<comment type="caution">
    <text evidence="1">The sequence shown here is derived from an EMBL/GenBank/DDBJ whole genome shotgun (WGS) entry which is preliminary data.</text>
</comment>
<protein>
    <submittedName>
        <fullName evidence="1">Uncharacterized protein</fullName>
    </submittedName>
</protein>
<organism evidence="1 2">
    <name type="scientific">Schizothecium vesticola</name>
    <dbReference type="NCBI Taxonomy" id="314040"/>
    <lineage>
        <taxon>Eukaryota</taxon>
        <taxon>Fungi</taxon>
        <taxon>Dikarya</taxon>
        <taxon>Ascomycota</taxon>
        <taxon>Pezizomycotina</taxon>
        <taxon>Sordariomycetes</taxon>
        <taxon>Sordariomycetidae</taxon>
        <taxon>Sordariales</taxon>
        <taxon>Schizotheciaceae</taxon>
        <taxon>Schizothecium</taxon>
    </lineage>
</organism>
<dbReference type="AlphaFoldDB" id="A0AA40F9G7"/>
<name>A0AA40F9G7_9PEZI</name>
<dbReference type="Proteomes" id="UP001172155">
    <property type="component" value="Unassembled WGS sequence"/>
</dbReference>